<dbReference type="Pfam" id="PF04940">
    <property type="entry name" value="BLUF"/>
    <property type="match status" value="1"/>
</dbReference>
<evidence type="ECO:0000313" key="3">
    <source>
        <dbReference type="Proteomes" id="UP000192656"/>
    </source>
</evidence>
<dbReference type="RefSeq" id="WP_084410897.1">
    <property type="nucleotide sequence ID" value="NZ_FWXR01000013.1"/>
</dbReference>
<protein>
    <submittedName>
        <fullName evidence="2">Sensors of blue-light using FAD</fullName>
    </submittedName>
</protein>
<evidence type="ECO:0000259" key="1">
    <source>
        <dbReference type="PROSITE" id="PS50925"/>
    </source>
</evidence>
<dbReference type="GO" id="GO:0009882">
    <property type="term" value="F:blue light photoreceptor activity"/>
    <property type="evidence" value="ECO:0007669"/>
    <property type="project" value="InterPro"/>
</dbReference>
<evidence type="ECO:0000313" key="2">
    <source>
        <dbReference type="EMBL" id="SMC93449.1"/>
    </source>
</evidence>
<dbReference type="GO" id="GO:0071949">
    <property type="term" value="F:FAD binding"/>
    <property type="evidence" value="ECO:0007669"/>
    <property type="project" value="InterPro"/>
</dbReference>
<proteinExistence type="predicted"/>
<dbReference type="SMART" id="SM01034">
    <property type="entry name" value="BLUF"/>
    <property type="match status" value="1"/>
</dbReference>
<sequence>MRHYCYTSLAPDLGDAEFEAIIARAHQRNRALAIGGIVSFRNGVICQILEGPAKNLEVLVPVILADPRHCGVATISDARIPAIGFADFGMVRVSPLDVALRSIAIIDRIGAGRSKSGPAQLDLVLSAPPRSVHLLQSAGAA</sequence>
<dbReference type="InterPro" id="IPR036046">
    <property type="entry name" value="Acylphosphatase-like_dom_sf"/>
</dbReference>
<dbReference type="EMBL" id="FWXR01000013">
    <property type="protein sequence ID" value="SMC93449.1"/>
    <property type="molecule type" value="Genomic_DNA"/>
</dbReference>
<dbReference type="SUPFAM" id="SSF54975">
    <property type="entry name" value="Acylphosphatase/BLUF domain-like"/>
    <property type="match status" value="1"/>
</dbReference>
<gene>
    <name evidence="2" type="ORF">SAMN06297251_11352</name>
</gene>
<dbReference type="PROSITE" id="PS50925">
    <property type="entry name" value="BLUF"/>
    <property type="match status" value="1"/>
</dbReference>
<organism evidence="2 3">
    <name type="scientific">Fulvimarina manganoxydans</name>
    <dbReference type="NCBI Taxonomy" id="937218"/>
    <lineage>
        <taxon>Bacteria</taxon>
        <taxon>Pseudomonadati</taxon>
        <taxon>Pseudomonadota</taxon>
        <taxon>Alphaproteobacteria</taxon>
        <taxon>Hyphomicrobiales</taxon>
        <taxon>Aurantimonadaceae</taxon>
        <taxon>Fulvimarina</taxon>
    </lineage>
</organism>
<dbReference type="AlphaFoldDB" id="A0A1W2D7L5"/>
<dbReference type="OrthoDB" id="196105at2"/>
<accession>A0A1W2D7L5</accession>
<dbReference type="Gene3D" id="3.30.70.100">
    <property type="match status" value="1"/>
</dbReference>
<feature type="domain" description="BLUF" evidence="1">
    <location>
        <begin position="1"/>
        <end position="91"/>
    </location>
</feature>
<dbReference type="STRING" id="937218.SAMN06297251_11352"/>
<name>A0A1W2D7L5_9HYPH</name>
<reference evidence="2 3" key="1">
    <citation type="submission" date="2017-04" db="EMBL/GenBank/DDBJ databases">
        <authorList>
            <person name="Afonso C.L."/>
            <person name="Miller P.J."/>
            <person name="Scott M.A."/>
            <person name="Spackman E."/>
            <person name="Goraichik I."/>
            <person name="Dimitrov K.M."/>
            <person name="Suarez D.L."/>
            <person name="Swayne D.E."/>
        </authorList>
    </citation>
    <scope>NUCLEOTIDE SEQUENCE [LARGE SCALE GENOMIC DNA]</scope>
    <source>
        <strain evidence="2 3">CGMCC 1.10972</strain>
    </source>
</reference>
<dbReference type="Proteomes" id="UP000192656">
    <property type="component" value="Unassembled WGS sequence"/>
</dbReference>
<keyword evidence="3" id="KW-1185">Reference proteome</keyword>
<dbReference type="InterPro" id="IPR007024">
    <property type="entry name" value="BLUF_domain"/>
</dbReference>